<dbReference type="AlphaFoldDB" id="A0A4W5PV79"/>
<dbReference type="InterPro" id="IPR001876">
    <property type="entry name" value="Znf_RanBP2"/>
</dbReference>
<evidence type="ECO:0000313" key="14">
    <source>
        <dbReference type="Proteomes" id="UP000314982"/>
    </source>
</evidence>
<dbReference type="SMART" id="SM00360">
    <property type="entry name" value="RRM"/>
    <property type="match status" value="1"/>
</dbReference>
<dbReference type="CDD" id="cd12535">
    <property type="entry name" value="RRM_FUS_TAF15"/>
    <property type="match status" value="1"/>
</dbReference>
<evidence type="ECO:0000256" key="9">
    <source>
        <dbReference type="PROSITE-ProRule" id="PRU00322"/>
    </source>
</evidence>
<dbReference type="Pfam" id="PF00076">
    <property type="entry name" value="RRM_1"/>
    <property type="match status" value="1"/>
</dbReference>
<evidence type="ECO:0000256" key="6">
    <source>
        <dbReference type="ARBA" id="ARBA00022884"/>
    </source>
</evidence>
<dbReference type="Pfam" id="PF00641">
    <property type="entry name" value="Zn_ribbon_RanBP"/>
    <property type="match status" value="1"/>
</dbReference>
<dbReference type="InterPro" id="IPR035979">
    <property type="entry name" value="RBD_domain_sf"/>
</dbReference>
<protein>
    <submittedName>
        <fullName evidence="13">TAF15 RNA polymerase II, TATA box binding protein (TBP)-associated factor</fullName>
    </submittedName>
</protein>
<comment type="subcellular location">
    <subcellularLocation>
        <location evidence="1">Nucleus</location>
    </subcellularLocation>
</comment>
<evidence type="ECO:0000256" key="2">
    <source>
        <dbReference type="ARBA" id="ARBA00008448"/>
    </source>
</evidence>
<evidence type="ECO:0000256" key="5">
    <source>
        <dbReference type="ARBA" id="ARBA00022833"/>
    </source>
</evidence>
<dbReference type="SUPFAM" id="SSF90209">
    <property type="entry name" value="Ran binding protein zinc finger-like"/>
    <property type="match status" value="1"/>
</dbReference>
<evidence type="ECO:0000256" key="1">
    <source>
        <dbReference type="ARBA" id="ARBA00004123"/>
    </source>
</evidence>
<dbReference type="InterPro" id="IPR012677">
    <property type="entry name" value="Nucleotide-bd_a/b_plait_sf"/>
</dbReference>
<accession>A0A4W5PV79</accession>
<dbReference type="PROSITE" id="PS01358">
    <property type="entry name" value="ZF_RANBP2_1"/>
    <property type="match status" value="1"/>
</dbReference>
<evidence type="ECO:0000256" key="7">
    <source>
        <dbReference type="ARBA" id="ARBA00023242"/>
    </source>
</evidence>
<dbReference type="Proteomes" id="UP000314982">
    <property type="component" value="Unassembled WGS sequence"/>
</dbReference>
<keyword evidence="5" id="KW-0862">Zinc</keyword>
<evidence type="ECO:0000259" key="11">
    <source>
        <dbReference type="PROSITE" id="PS50102"/>
    </source>
</evidence>
<feature type="domain" description="RanBP2-type" evidence="12">
    <location>
        <begin position="277"/>
        <end position="308"/>
    </location>
</feature>
<dbReference type="Gene3D" id="4.10.1060.10">
    <property type="entry name" value="Zinc finger, RanBP2-type"/>
    <property type="match status" value="1"/>
</dbReference>
<feature type="region of interest" description="Disordered" evidence="10">
    <location>
        <begin position="237"/>
        <end position="273"/>
    </location>
</feature>
<dbReference type="Ensembl" id="ENSHHUT00000071045.1">
    <property type="protein sequence ID" value="ENSHHUP00000068741.1"/>
    <property type="gene ID" value="ENSHHUG00000040501.1"/>
</dbReference>
<dbReference type="SMART" id="SM00547">
    <property type="entry name" value="ZnF_RBZ"/>
    <property type="match status" value="1"/>
</dbReference>
<dbReference type="Gene3D" id="3.30.70.330">
    <property type="match status" value="1"/>
</dbReference>
<keyword evidence="7" id="KW-0539">Nucleus</keyword>
<dbReference type="FunFam" id="3.30.70.330:FF:000127">
    <property type="entry name" value="RNA-binding protein EWS isoform 1"/>
    <property type="match status" value="1"/>
</dbReference>
<dbReference type="PROSITE" id="PS50102">
    <property type="entry name" value="RRM"/>
    <property type="match status" value="1"/>
</dbReference>
<evidence type="ECO:0000256" key="10">
    <source>
        <dbReference type="SAM" id="MobiDB-lite"/>
    </source>
</evidence>
<feature type="domain" description="RRM" evidence="11">
    <location>
        <begin position="146"/>
        <end position="232"/>
    </location>
</feature>
<dbReference type="SUPFAM" id="SSF54928">
    <property type="entry name" value="RNA-binding domain, RBD"/>
    <property type="match status" value="1"/>
</dbReference>
<proteinExistence type="inferred from homology"/>
<keyword evidence="3" id="KW-0479">Metal-binding</keyword>
<feature type="region of interest" description="Disordered" evidence="10">
    <location>
        <begin position="304"/>
        <end position="371"/>
    </location>
</feature>
<reference evidence="13" key="3">
    <citation type="submission" date="2025-09" db="UniProtKB">
        <authorList>
            <consortium name="Ensembl"/>
        </authorList>
    </citation>
    <scope>IDENTIFICATION</scope>
</reference>
<dbReference type="GO" id="GO:0006355">
    <property type="term" value="P:regulation of DNA-templated transcription"/>
    <property type="evidence" value="ECO:0007669"/>
    <property type="project" value="InterPro"/>
</dbReference>
<evidence type="ECO:0000256" key="4">
    <source>
        <dbReference type="ARBA" id="ARBA00022771"/>
    </source>
</evidence>
<dbReference type="PROSITE" id="PS50199">
    <property type="entry name" value="ZF_RANBP2_2"/>
    <property type="match status" value="1"/>
</dbReference>
<evidence type="ECO:0000256" key="3">
    <source>
        <dbReference type="ARBA" id="ARBA00022723"/>
    </source>
</evidence>
<sequence>MAKQHRRQVMASLPMMALGNKARIPLLGMVALTSRHTVSRVPTAAPLVAALMDKLKAATEVEVKVKAVRAGGMVEMMGAQTGALLTGIEAEGVVGTSVGDTTGVEEAALHPVWGPRDYGSRDEPTGGSGGSQGSGSGGEQDNSDNNTIFVQGLGEDVTSDEVGNYFKQIGIIKLNKKTGLPMINLYSDKATGRLKGEATVSFDDPPSAKAAIEWFDGKEFQGKPLKVSFATRRAEFTQRGGGAGGGGGRGGGGFGGRGRGRGFGGGGGGGGPNFDIKGGDWPCPNSSCGNMNFARRYECNKCGTPKPGDSGGDRGGGGRGYGGDRGGGYRGRGGFRGGDRGGYGGGGYGGDRGYKMGGRGDHREDRRDRPY</sequence>
<dbReference type="GeneTree" id="ENSGT00940000166275"/>
<feature type="compositionally biased region" description="Gly residues" evidence="10">
    <location>
        <begin position="239"/>
        <end position="272"/>
    </location>
</feature>
<dbReference type="InterPro" id="IPR036443">
    <property type="entry name" value="Znf_RanBP2_sf"/>
</dbReference>
<evidence type="ECO:0000313" key="13">
    <source>
        <dbReference type="Ensembl" id="ENSHHUP00000068741.1"/>
    </source>
</evidence>
<reference evidence="14" key="1">
    <citation type="submission" date="2018-06" db="EMBL/GenBank/DDBJ databases">
        <title>Genome assembly of Danube salmon.</title>
        <authorList>
            <person name="Macqueen D.J."/>
            <person name="Gundappa M.K."/>
        </authorList>
    </citation>
    <scope>NUCLEOTIDE SEQUENCE [LARGE SCALE GENOMIC DNA]</scope>
</reference>
<dbReference type="PANTHER" id="PTHR23238">
    <property type="entry name" value="RNA BINDING PROTEIN"/>
    <property type="match status" value="1"/>
</dbReference>
<dbReference type="InterPro" id="IPR034870">
    <property type="entry name" value="TET_fam"/>
</dbReference>
<evidence type="ECO:0000256" key="8">
    <source>
        <dbReference type="PROSITE-ProRule" id="PRU00176"/>
    </source>
</evidence>
<keyword evidence="4 9" id="KW-0863">Zinc-finger</keyword>
<feature type="compositionally biased region" description="Gly residues" evidence="10">
    <location>
        <begin position="126"/>
        <end position="138"/>
    </location>
</feature>
<keyword evidence="14" id="KW-1185">Reference proteome</keyword>
<feature type="compositionally biased region" description="Gly residues" evidence="10">
    <location>
        <begin position="309"/>
        <end position="351"/>
    </location>
</feature>
<organism evidence="13 14">
    <name type="scientific">Hucho hucho</name>
    <name type="common">huchen</name>
    <dbReference type="NCBI Taxonomy" id="62062"/>
    <lineage>
        <taxon>Eukaryota</taxon>
        <taxon>Metazoa</taxon>
        <taxon>Chordata</taxon>
        <taxon>Craniata</taxon>
        <taxon>Vertebrata</taxon>
        <taxon>Euteleostomi</taxon>
        <taxon>Actinopterygii</taxon>
        <taxon>Neopterygii</taxon>
        <taxon>Teleostei</taxon>
        <taxon>Protacanthopterygii</taxon>
        <taxon>Salmoniformes</taxon>
        <taxon>Salmonidae</taxon>
        <taxon>Salmoninae</taxon>
        <taxon>Hucho</taxon>
    </lineage>
</organism>
<dbReference type="InterPro" id="IPR000504">
    <property type="entry name" value="RRM_dom"/>
</dbReference>
<dbReference type="GO" id="GO:0003723">
    <property type="term" value="F:RNA binding"/>
    <property type="evidence" value="ECO:0007669"/>
    <property type="project" value="UniProtKB-UniRule"/>
</dbReference>
<keyword evidence="6 8" id="KW-0694">RNA-binding</keyword>
<dbReference type="FunFam" id="4.10.1060.10:FF:000008">
    <property type="entry name" value="TATA-binding protein-associated factor 2N isoform X1"/>
    <property type="match status" value="1"/>
</dbReference>
<name>A0A4W5PV79_9TELE</name>
<dbReference type="GO" id="GO:0005634">
    <property type="term" value="C:nucleus"/>
    <property type="evidence" value="ECO:0007669"/>
    <property type="project" value="UniProtKB-SubCell"/>
</dbReference>
<reference evidence="13" key="2">
    <citation type="submission" date="2025-08" db="UniProtKB">
        <authorList>
            <consortium name="Ensembl"/>
        </authorList>
    </citation>
    <scope>IDENTIFICATION</scope>
</reference>
<evidence type="ECO:0000259" key="12">
    <source>
        <dbReference type="PROSITE" id="PS50199"/>
    </source>
</evidence>
<feature type="region of interest" description="Disordered" evidence="10">
    <location>
        <begin position="108"/>
        <end position="147"/>
    </location>
</feature>
<feature type="compositionally biased region" description="Basic and acidic residues" evidence="10">
    <location>
        <begin position="352"/>
        <end position="371"/>
    </location>
</feature>
<comment type="similarity">
    <text evidence="2">Belongs to the RRM TET family.</text>
</comment>
<dbReference type="GO" id="GO:0008270">
    <property type="term" value="F:zinc ion binding"/>
    <property type="evidence" value="ECO:0007669"/>
    <property type="project" value="UniProtKB-KW"/>
</dbReference>